<evidence type="ECO:0000256" key="4">
    <source>
        <dbReference type="ARBA" id="ARBA00023136"/>
    </source>
</evidence>
<dbReference type="Ensembl" id="ENSORLT00020007890.1">
    <property type="protein sequence ID" value="ENSORLP00020024085.1"/>
    <property type="gene ID" value="ENSORLG00020005270.1"/>
</dbReference>
<feature type="region of interest" description="Disordered" evidence="6">
    <location>
        <begin position="1405"/>
        <end position="1457"/>
    </location>
</feature>
<evidence type="ECO:0000256" key="5">
    <source>
        <dbReference type="ARBA" id="ARBA00023288"/>
    </source>
</evidence>
<reference evidence="8 9" key="2">
    <citation type="submission" date="2017-04" db="EMBL/GenBank/DDBJ databases">
        <title>CpG methylation of centromeres and impact of large insertions on vertebrate speciation.</title>
        <authorList>
            <person name="Ichikawa K."/>
            <person name="Yoshimura J."/>
            <person name="Morishita S."/>
        </authorList>
    </citation>
    <scope>NUCLEOTIDE SEQUENCE</scope>
    <source>
        <strain evidence="8 9">HNI</strain>
    </source>
</reference>
<feature type="compositionally biased region" description="Acidic residues" evidence="6">
    <location>
        <begin position="492"/>
        <end position="501"/>
    </location>
</feature>
<feature type="compositionally biased region" description="Basic and acidic residues" evidence="6">
    <location>
        <begin position="961"/>
        <end position="986"/>
    </location>
</feature>
<dbReference type="GO" id="GO:0051018">
    <property type="term" value="F:protein kinase A binding"/>
    <property type="evidence" value="ECO:0007669"/>
    <property type="project" value="InterPro"/>
</dbReference>
<sequence>LWSQPLRNNGQISELHEEEEQEVPIRNDEEDEVHEEDTLETEAKQNDLNEGFKKFFSSISLKLTVKRGSADRGETERPPTEEEPGKPEGGREPPVSDGEQVRQEAPNESSSYQTPVDQTSADFPGKPDENTTETKEEVPASADEEPPPPPSSPDDKDTPFKKFFSTGLFSGLKKKKKSTDDEVTEKELMDLRRKKAAELEVIPGVEVTAAEEEPEENQAADEAQTAASQEKVQSSPLKRLLSGSSFKRSSKKQRGRRSSDSRLSISGEHGADLQSSTESAEIQKEEAPAQPCSDPPAAEEGAWSSFKKLVTPQKLRKKSEDTSASVEAAKAAEGEPASEEGPRRKDSSVSWEAVLCGSGRRRSRKTSDSEEETPQADVEKQETEEAPGGPNEASAEDEGSTWRSFKKLVTPKRKAKDDEEEGKNAAQSEEAPQEESPFSIKKLLSGQKNRRSVEKQAAPAEDQVPEEADRAKEILDEASGNEGSEAPRTVEELEDLSDENSDLQALSDIPEEGVATEGAELDDTLAEKLVELTSEAITAPEPTDFTLTEETEMVSAVSQFSESSETSENATPVPAEGALLDTEMSLQEVSQTTSTSPEAVQGPPEEQSSERSASVQILGETADPHGQVLNELETQNQILGSGDAPETSPTEEPSSPEPDADEVQRVQLSESIEAPEGDYHLEECAAKAPEEESETFPEEEEQPEDAVMDQSEEEHPDEAASPEQIQILPDSKVQTTEELSEENPSGQADDPEAASRDDPSVMVPPQADAEEPREEPETTEETVQADVTAQPHLEEDTTPPPEDTLMESEEPKTAAQRLTEETPEPEDEDADAAQTDVSEAAEIQEVKGDDASGSENDVETPSSEDAPSPEEVPGEPKQSEQHLTVGPNEEDNRDPDVLHGEISTASEVQEAAKVCLVESSEDVPPEKDSEEPKLSEGAEEETPEMDEGAPPSHDLLSAEGDSDKPEQTAEQENKEPEPDVPEKDFSETQQTSGLQSEESRVQSLMEDLLEEDLCPSETAEEPRLEPGVLPSVHVEPENTAGAILLDPGEEEEPVCEDLESEPQIHQDLPDRRAAAAEEGVLPPDAQPENVPPPEGTGSPAEKETAEQTLKIPHPHQAQAELQDSPAEAVEELPASSALHVSSINQEPSMAWLLEKTPCPQTSAGESAQVSAEAFWETKICVVEERLEGGAAAELPAREARAAVTVDAAAMEVASCSLRETLLKKPHLLLHEPLIGMLAGEEEFSSTVETTAPLEADRSSESAQAASTVQMMHMPTVEYEENHRIQVQVKDVDVRSAQRSVESLVELGVTESREVINVCHECIQRVEKLSAASHTEEEVINEVAEVTFHEVVQEIQGHFKQDEAGTRLSFEEVVYDLETTAPLEGDRISASAEESSTVLMMHAPTVEPEDSTEHDQRHLEEHLEKQVPPGDATAEEPARAELSAVQTHQNQIAAQPSSRSNLGLISSIGNVEPPSSLSLEFKLNIQFGQVTPPSPPAGRVGAVQQADSSESEAQNQNSSEAAESSTRSPKRAALQDVGIQAMELSQPVEEVQATERRAPSVQAADAVSPLGPKDKRSIFLGKPEPSQPKPEEAPKQSDEDNDQEVWLDAEEDIYTQEDPQGSSGGPHQQEPADELRGRSQTGPGAAERPSETLKPAGASDLDSEGEDFAVALEDLESRAAPADDPTGEHAHLLILHTAGRGASSRWASRPS</sequence>
<name>A0A3P9LTK3_ORYLA</name>
<feature type="compositionally biased region" description="Basic and acidic residues" evidence="6">
    <location>
        <begin position="1588"/>
        <end position="1597"/>
    </location>
</feature>
<feature type="compositionally biased region" description="Polar residues" evidence="6">
    <location>
        <begin position="732"/>
        <end position="746"/>
    </location>
</feature>
<feature type="compositionally biased region" description="Polar residues" evidence="6">
    <location>
        <begin position="853"/>
        <end position="865"/>
    </location>
</feature>
<dbReference type="Pfam" id="PF03832">
    <property type="entry name" value="WSK"/>
    <property type="match status" value="1"/>
</dbReference>
<dbReference type="GO" id="GO:0010739">
    <property type="term" value="P:positive regulation of protein kinase A signaling"/>
    <property type="evidence" value="ECO:0007669"/>
    <property type="project" value="InterPro"/>
</dbReference>
<evidence type="ECO:0000256" key="2">
    <source>
        <dbReference type="ARBA" id="ARBA00022553"/>
    </source>
</evidence>
<feature type="compositionally biased region" description="Basic and acidic residues" evidence="6">
    <location>
        <begin position="1062"/>
        <end position="1075"/>
    </location>
</feature>
<feature type="compositionally biased region" description="Basic residues" evidence="6">
    <location>
        <begin position="404"/>
        <end position="414"/>
    </location>
</feature>
<dbReference type="GO" id="GO:0090036">
    <property type="term" value="P:regulation of protein kinase C signaling"/>
    <property type="evidence" value="ECO:0007669"/>
    <property type="project" value="InterPro"/>
</dbReference>
<feature type="compositionally biased region" description="Acidic residues" evidence="6">
    <location>
        <begin position="1598"/>
        <end position="1614"/>
    </location>
</feature>
<feature type="compositionally biased region" description="Basic and acidic residues" evidence="6">
    <location>
        <begin position="677"/>
        <end position="690"/>
    </location>
</feature>
<reference key="1">
    <citation type="journal article" date="2007" name="Nature">
        <title>The medaka draft genome and insights into vertebrate genome evolution.</title>
        <authorList>
            <person name="Kasahara M."/>
            <person name="Naruse K."/>
            <person name="Sasaki S."/>
            <person name="Nakatani Y."/>
            <person name="Qu W."/>
            <person name="Ahsan B."/>
            <person name="Yamada T."/>
            <person name="Nagayasu Y."/>
            <person name="Doi K."/>
            <person name="Kasai Y."/>
            <person name="Jindo T."/>
            <person name="Kobayashi D."/>
            <person name="Shimada A."/>
            <person name="Toyoda A."/>
            <person name="Kuroki Y."/>
            <person name="Fujiyama A."/>
            <person name="Sasaki T."/>
            <person name="Shimizu A."/>
            <person name="Asakawa S."/>
            <person name="Shimizu N."/>
            <person name="Hashimoto S."/>
            <person name="Yang J."/>
            <person name="Lee Y."/>
            <person name="Matsushima K."/>
            <person name="Sugano S."/>
            <person name="Sakaizumi M."/>
            <person name="Narita T."/>
            <person name="Ohishi K."/>
            <person name="Haga S."/>
            <person name="Ohta F."/>
            <person name="Nomoto H."/>
            <person name="Nogata K."/>
            <person name="Morishita T."/>
            <person name="Endo T."/>
            <person name="Shin-I T."/>
            <person name="Takeda H."/>
            <person name="Morishita S."/>
            <person name="Kohara Y."/>
        </authorList>
    </citation>
    <scope>NUCLEOTIDE SEQUENCE [LARGE SCALE GENOMIC DNA]</scope>
    <source>
        <strain>Hd-rR</strain>
    </source>
</reference>
<feature type="region of interest" description="Disordered" evidence="6">
    <location>
        <begin position="554"/>
        <end position="1106"/>
    </location>
</feature>
<feature type="domain" description="A kinase-anchoring proteins AKAP-5 and AKAP-12 calmodulin (CaM)-binding" evidence="7">
    <location>
        <begin position="399"/>
        <end position="419"/>
    </location>
</feature>
<feature type="domain" description="A kinase-anchoring proteins AKAP-5 and AKAP-12 calmodulin (CaM)-binding" evidence="7">
    <location>
        <begin position="300"/>
        <end position="321"/>
    </location>
</feature>
<feature type="region of interest" description="Disordered" evidence="6">
    <location>
        <begin position="1"/>
        <end position="50"/>
    </location>
</feature>
<evidence type="ECO:0000313" key="9">
    <source>
        <dbReference type="Proteomes" id="UP000265180"/>
    </source>
</evidence>
<feature type="compositionally biased region" description="Low complexity" evidence="6">
    <location>
        <begin position="425"/>
        <end position="437"/>
    </location>
</feature>
<reference evidence="8" key="3">
    <citation type="submission" date="2025-08" db="UniProtKB">
        <authorList>
            <consortium name="Ensembl"/>
        </authorList>
    </citation>
    <scope>IDENTIFICATION</scope>
    <source>
        <strain evidence="8">HNI</strain>
    </source>
</reference>
<feature type="compositionally biased region" description="Polar residues" evidence="6">
    <location>
        <begin position="987"/>
        <end position="996"/>
    </location>
</feature>
<feature type="region of interest" description="Disordered" evidence="6">
    <location>
        <begin position="1489"/>
        <end position="1710"/>
    </location>
</feature>
<organism evidence="8 9">
    <name type="scientific">Oryzias latipes</name>
    <name type="common">Japanese rice fish</name>
    <name type="synonym">Japanese killifish</name>
    <dbReference type="NCBI Taxonomy" id="8090"/>
    <lineage>
        <taxon>Eukaryota</taxon>
        <taxon>Metazoa</taxon>
        <taxon>Chordata</taxon>
        <taxon>Craniata</taxon>
        <taxon>Vertebrata</taxon>
        <taxon>Euteleostomi</taxon>
        <taxon>Actinopterygii</taxon>
        <taxon>Neopterygii</taxon>
        <taxon>Teleostei</taxon>
        <taxon>Neoteleostei</taxon>
        <taxon>Acanthomorphata</taxon>
        <taxon>Ovalentaria</taxon>
        <taxon>Atherinomorphae</taxon>
        <taxon>Beloniformes</taxon>
        <taxon>Adrianichthyidae</taxon>
        <taxon>Oryziinae</taxon>
        <taxon>Oryzias</taxon>
    </lineage>
</organism>
<feature type="compositionally biased region" description="Polar residues" evidence="6">
    <location>
        <begin position="106"/>
        <end position="121"/>
    </location>
</feature>
<feature type="compositionally biased region" description="Acidic residues" evidence="6">
    <location>
        <begin position="16"/>
        <end position="40"/>
    </location>
</feature>
<feature type="compositionally biased region" description="Low complexity" evidence="6">
    <location>
        <begin position="643"/>
        <end position="653"/>
    </location>
</feature>
<evidence type="ECO:0000256" key="6">
    <source>
        <dbReference type="SAM" id="MobiDB-lite"/>
    </source>
</evidence>
<feature type="compositionally biased region" description="Basic and acidic residues" evidence="6">
    <location>
        <begin position="68"/>
        <end position="91"/>
    </location>
</feature>
<evidence type="ECO:0000313" key="8">
    <source>
        <dbReference type="Ensembl" id="ENSORLP00020024085.1"/>
    </source>
</evidence>
<dbReference type="PANTHER" id="PTHR23209">
    <property type="entry name" value="A-KINASE ANCHOR PROTEIN 12"/>
    <property type="match status" value="1"/>
</dbReference>
<protein>
    <recommendedName>
        <fullName evidence="7">A kinase-anchoring proteins AKAP-5 and AKAP-12 calmodulin (CaM)-binding domain-containing protein</fullName>
    </recommendedName>
</protein>
<feature type="compositionally biased region" description="Low complexity" evidence="6">
    <location>
        <begin position="237"/>
        <end position="247"/>
    </location>
</feature>
<feature type="compositionally biased region" description="Polar residues" evidence="6">
    <location>
        <begin position="584"/>
        <end position="598"/>
    </location>
</feature>
<dbReference type="InterPro" id="IPR028540">
    <property type="entry name" value="AKAP12"/>
</dbReference>
<dbReference type="GO" id="GO:0016020">
    <property type="term" value="C:membrane"/>
    <property type="evidence" value="ECO:0007669"/>
    <property type="project" value="UniProtKB-SubCell"/>
</dbReference>
<keyword evidence="5" id="KW-0449">Lipoprotein</keyword>
<dbReference type="PROSITE" id="PS51893">
    <property type="entry name" value="AKAP_CAM_BD"/>
    <property type="match status" value="2"/>
</dbReference>
<proteinExistence type="predicted"/>
<feature type="compositionally biased region" description="Acidic residues" evidence="6">
    <location>
        <begin position="937"/>
        <end position="947"/>
    </location>
</feature>
<feature type="compositionally biased region" description="Acidic residues" evidence="6">
    <location>
        <begin position="691"/>
        <end position="716"/>
    </location>
</feature>
<feature type="compositionally biased region" description="Basic and acidic residues" evidence="6">
    <location>
        <begin position="125"/>
        <end position="138"/>
    </location>
</feature>
<dbReference type="PANTHER" id="PTHR23209:SF4">
    <property type="entry name" value="A-KINASE ANCHOR PROTEIN 12"/>
    <property type="match status" value="1"/>
</dbReference>
<feature type="compositionally biased region" description="Basic and acidic residues" evidence="6">
    <location>
        <begin position="41"/>
        <end position="50"/>
    </location>
</feature>
<keyword evidence="3" id="KW-0112">Calmodulin-binding</keyword>
<feature type="compositionally biased region" description="Basic and acidic residues" evidence="6">
    <location>
        <begin position="1410"/>
        <end position="1424"/>
    </location>
</feature>
<feature type="compositionally biased region" description="Polar residues" evidence="6">
    <location>
        <begin position="1"/>
        <end position="12"/>
    </location>
</feature>
<dbReference type="Proteomes" id="UP000265180">
    <property type="component" value="Chromosome 22"/>
</dbReference>
<feature type="compositionally biased region" description="Acidic residues" evidence="6">
    <location>
        <begin position="821"/>
        <end position="831"/>
    </location>
</feature>
<feature type="compositionally biased region" description="Acidic residues" evidence="6">
    <location>
        <begin position="768"/>
        <end position="780"/>
    </location>
</feature>
<evidence type="ECO:0000256" key="1">
    <source>
        <dbReference type="ARBA" id="ARBA00004635"/>
    </source>
</evidence>
<feature type="compositionally biased region" description="Basic and acidic residues" evidence="6">
    <location>
        <begin position="924"/>
        <end position="936"/>
    </location>
</feature>
<feature type="region of interest" description="Disordered" evidence="6">
    <location>
        <begin position="62"/>
        <end position="522"/>
    </location>
</feature>
<dbReference type="InterPro" id="IPR001573">
    <property type="entry name" value="AKAP_WSK"/>
</dbReference>
<feature type="compositionally biased region" description="Polar residues" evidence="6">
    <location>
        <begin position="225"/>
        <end position="236"/>
    </location>
</feature>
<evidence type="ECO:0000256" key="3">
    <source>
        <dbReference type="ARBA" id="ARBA00022860"/>
    </source>
</evidence>
<feature type="compositionally biased region" description="Polar residues" evidence="6">
    <location>
        <begin position="556"/>
        <end position="570"/>
    </location>
</feature>
<keyword evidence="4" id="KW-0472">Membrane</keyword>
<keyword evidence="2" id="KW-0597">Phosphoprotein</keyword>
<feature type="compositionally biased region" description="Polar residues" evidence="6">
    <location>
        <begin position="1443"/>
        <end position="1457"/>
    </location>
</feature>
<accession>A0A3P9LTK3</accession>
<comment type="subcellular location">
    <subcellularLocation>
        <location evidence="1">Membrane</location>
        <topology evidence="1">Lipid-anchor</topology>
    </subcellularLocation>
</comment>
<feature type="compositionally biased region" description="Acidic residues" evidence="6">
    <location>
        <begin position="1047"/>
        <end position="1060"/>
    </location>
</feature>
<feature type="compositionally biased region" description="Low complexity" evidence="6">
    <location>
        <begin position="1510"/>
        <end position="1524"/>
    </location>
</feature>
<feature type="compositionally biased region" description="Acidic residues" evidence="6">
    <location>
        <begin position="209"/>
        <end position="219"/>
    </location>
</feature>
<reference evidence="8" key="4">
    <citation type="submission" date="2025-09" db="UniProtKB">
        <authorList>
            <consortium name="Ensembl"/>
        </authorList>
    </citation>
    <scope>IDENTIFICATION</scope>
    <source>
        <strain evidence="8">HNI</strain>
    </source>
</reference>
<dbReference type="GO" id="GO:0005516">
    <property type="term" value="F:calmodulin binding"/>
    <property type="evidence" value="ECO:0007669"/>
    <property type="project" value="UniProtKB-KW"/>
</dbReference>
<evidence type="ECO:0000259" key="7">
    <source>
        <dbReference type="PROSITE" id="PS51893"/>
    </source>
</evidence>